<dbReference type="Proteomes" id="UP000190989">
    <property type="component" value="Unassembled WGS sequence"/>
</dbReference>
<protein>
    <recommendedName>
        <fullName evidence="4">Inner membrane protein</fullName>
    </recommendedName>
</protein>
<evidence type="ECO:0000313" key="2">
    <source>
        <dbReference type="EMBL" id="SLJ97160.1"/>
    </source>
</evidence>
<feature type="transmembrane region" description="Helical" evidence="1">
    <location>
        <begin position="7"/>
        <end position="37"/>
    </location>
</feature>
<gene>
    <name evidence="2" type="ORF">SAMN06295987_102792</name>
</gene>
<keyword evidence="1" id="KW-1133">Transmembrane helix</keyword>
<evidence type="ECO:0000256" key="1">
    <source>
        <dbReference type="SAM" id="Phobius"/>
    </source>
</evidence>
<keyword evidence="3" id="KW-1185">Reference proteome</keyword>
<dbReference type="PIRSF" id="PIRSF016789">
    <property type="entry name" value="DUF454"/>
    <property type="match status" value="1"/>
</dbReference>
<dbReference type="RefSeq" id="WP_054947693.1">
    <property type="nucleotide sequence ID" value="NZ_FVZE01000002.1"/>
</dbReference>
<dbReference type="PANTHER" id="PTHR35813:SF1">
    <property type="entry name" value="INNER MEMBRANE PROTEIN YBAN"/>
    <property type="match status" value="1"/>
</dbReference>
<dbReference type="GO" id="GO:0005886">
    <property type="term" value="C:plasma membrane"/>
    <property type="evidence" value="ECO:0007669"/>
    <property type="project" value="TreeGrafter"/>
</dbReference>
<organism evidence="2 3">
    <name type="scientific">Novosphingobium mathurense</name>
    <dbReference type="NCBI Taxonomy" id="428990"/>
    <lineage>
        <taxon>Bacteria</taxon>
        <taxon>Pseudomonadati</taxon>
        <taxon>Pseudomonadota</taxon>
        <taxon>Alphaproteobacteria</taxon>
        <taxon>Sphingomonadales</taxon>
        <taxon>Sphingomonadaceae</taxon>
        <taxon>Novosphingobium</taxon>
    </lineage>
</organism>
<reference evidence="3" key="1">
    <citation type="submission" date="2017-02" db="EMBL/GenBank/DDBJ databases">
        <authorList>
            <person name="Varghese N."/>
            <person name="Submissions S."/>
        </authorList>
    </citation>
    <scope>NUCLEOTIDE SEQUENCE [LARGE SCALE GENOMIC DNA]</scope>
    <source>
        <strain evidence="3">SM117</strain>
    </source>
</reference>
<keyword evidence="1" id="KW-0812">Transmembrane</keyword>
<feature type="transmembrane region" description="Helical" evidence="1">
    <location>
        <begin position="97"/>
        <end position="115"/>
    </location>
</feature>
<dbReference type="PANTHER" id="PTHR35813">
    <property type="entry name" value="INNER MEMBRANE PROTEIN YBAN"/>
    <property type="match status" value="1"/>
</dbReference>
<dbReference type="AlphaFoldDB" id="A0A1U6HN35"/>
<proteinExistence type="predicted"/>
<dbReference type="STRING" id="428990.SAMN06295987_102792"/>
<dbReference type="InterPro" id="IPR007401">
    <property type="entry name" value="DUF454"/>
</dbReference>
<dbReference type="EMBL" id="FVZE01000002">
    <property type="protein sequence ID" value="SLJ97160.1"/>
    <property type="molecule type" value="Genomic_DNA"/>
</dbReference>
<evidence type="ECO:0000313" key="3">
    <source>
        <dbReference type="Proteomes" id="UP000190989"/>
    </source>
</evidence>
<sequence length="119" mass="13693">MRQVKRGVWLAAGIFFVALGTIGIFLPIMPTVVFYLLAAWCFSKSHPEWAEKLHNHPIHGHHLRAWRDRRAISRKGKVSAILAMTASIPFTWLLTGWPWFMIPVAVLVILGPWIWTRPE</sequence>
<keyword evidence="1" id="KW-0472">Membrane</keyword>
<dbReference type="Pfam" id="PF04304">
    <property type="entry name" value="DUF454"/>
    <property type="match status" value="1"/>
</dbReference>
<name>A0A1U6HN35_9SPHN</name>
<evidence type="ECO:0008006" key="4">
    <source>
        <dbReference type="Google" id="ProtNLM"/>
    </source>
</evidence>
<accession>A0A1U6HN35</accession>